<feature type="region of interest" description="Disordered" evidence="1">
    <location>
        <begin position="568"/>
        <end position="613"/>
    </location>
</feature>
<feature type="compositionally biased region" description="Low complexity" evidence="1">
    <location>
        <begin position="672"/>
        <end position="683"/>
    </location>
</feature>
<dbReference type="GeneID" id="25321204"/>
<dbReference type="CDD" id="cd02440">
    <property type="entry name" value="AdoMet_MTases"/>
    <property type="match status" value="1"/>
</dbReference>
<dbReference type="GO" id="GO:0008168">
    <property type="term" value="F:methyltransferase activity"/>
    <property type="evidence" value="ECO:0007669"/>
    <property type="project" value="TreeGrafter"/>
</dbReference>
<feature type="compositionally biased region" description="Basic residues" evidence="1">
    <location>
        <begin position="834"/>
        <end position="846"/>
    </location>
</feature>
<dbReference type="OrthoDB" id="2013972at2759"/>
<dbReference type="PANTHER" id="PTHR43591:SF10">
    <property type="entry name" value="ABC TRANSMEMBRANE TYPE-1 DOMAIN-CONTAINING PROTEIN-RELATED"/>
    <property type="match status" value="1"/>
</dbReference>
<dbReference type="SUPFAM" id="SSF53335">
    <property type="entry name" value="S-adenosyl-L-methionine-dependent methyltransferases"/>
    <property type="match status" value="1"/>
</dbReference>
<protein>
    <recommendedName>
        <fullName evidence="4">Methyltransferase domain-containing protein</fullName>
    </recommendedName>
</protein>
<feature type="region of interest" description="Disordered" evidence="1">
    <location>
        <begin position="672"/>
        <end position="696"/>
    </location>
</feature>
<evidence type="ECO:0008006" key="4">
    <source>
        <dbReference type="Google" id="ProtNLM"/>
    </source>
</evidence>
<evidence type="ECO:0000313" key="2">
    <source>
        <dbReference type="EMBL" id="KKA17087.1"/>
    </source>
</evidence>
<dbReference type="InterPro" id="IPR029063">
    <property type="entry name" value="SAM-dependent_MTases_sf"/>
</dbReference>
<feature type="region of interest" description="Disordered" evidence="1">
    <location>
        <begin position="801"/>
        <end position="867"/>
    </location>
</feature>
<proteinExistence type="predicted"/>
<feature type="region of interest" description="Disordered" evidence="1">
    <location>
        <begin position="1"/>
        <end position="20"/>
    </location>
</feature>
<dbReference type="PANTHER" id="PTHR43591">
    <property type="entry name" value="METHYLTRANSFERASE"/>
    <property type="match status" value="1"/>
</dbReference>
<dbReference type="Pfam" id="PF13489">
    <property type="entry name" value="Methyltransf_23"/>
    <property type="match status" value="1"/>
</dbReference>
<reference evidence="2 3" key="1">
    <citation type="submission" date="2015-04" db="EMBL/GenBank/DDBJ databases">
        <authorList>
            <person name="Heijne W.H."/>
            <person name="Fedorova N.D."/>
            <person name="Nierman W.C."/>
            <person name="Vollebregt A.W."/>
            <person name="Zhao Z."/>
            <person name="Wu L."/>
            <person name="Kumar M."/>
            <person name="Stam H."/>
            <person name="van den Berg M.A."/>
            <person name="Pel H.J."/>
        </authorList>
    </citation>
    <scope>NUCLEOTIDE SEQUENCE [LARGE SCALE GENOMIC DNA]</scope>
    <source>
        <strain evidence="2 3">CBS 393.64</strain>
    </source>
</reference>
<evidence type="ECO:0000313" key="3">
    <source>
        <dbReference type="Proteomes" id="UP000053958"/>
    </source>
</evidence>
<feature type="compositionally biased region" description="Polar residues" evidence="1">
    <location>
        <begin position="600"/>
        <end position="613"/>
    </location>
</feature>
<accession>A0A0F4YFQ5</accession>
<feature type="region of interest" description="Disordered" evidence="1">
    <location>
        <begin position="416"/>
        <end position="457"/>
    </location>
</feature>
<dbReference type="Proteomes" id="UP000053958">
    <property type="component" value="Unassembled WGS sequence"/>
</dbReference>
<name>A0A0F4YFQ5_RASE3</name>
<dbReference type="STRING" id="1408163.A0A0F4YFQ5"/>
<gene>
    <name evidence="2" type="ORF">T310_9264</name>
</gene>
<dbReference type="AlphaFoldDB" id="A0A0F4YFQ5"/>
<organism evidence="2 3">
    <name type="scientific">Rasamsonia emersonii (strain ATCC 16479 / CBS 393.64 / IMI 116815)</name>
    <dbReference type="NCBI Taxonomy" id="1408163"/>
    <lineage>
        <taxon>Eukaryota</taxon>
        <taxon>Fungi</taxon>
        <taxon>Dikarya</taxon>
        <taxon>Ascomycota</taxon>
        <taxon>Pezizomycotina</taxon>
        <taxon>Eurotiomycetes</taxon>
        <taxon>Eurotiomycetidae</taxon>
        <taxon>Eurotiales</taxon>
        <taxon>Trichocomaceae</taxon>
        <taxon>Rasamsonia</taxon>
    </lineage>
</organism>
<sequence length="867" mass="95086">MSSTAQEGPAPAAAAVPLQGQTIEAQPNDEAEQDRLDMLHHIYRLMLGGGLYKAPLPRSPQRILDYGTGTGIYALDIAKSVIYTSNKTNIDRSLQRVPKCRSHWVTPNCQFIVDDVEAEWPYGEGQGFVYIHQRNMVGSISDWDRLFSQAFKHTKPGCYIELQEFKVWFHSQHGELPEDSQIQRWQRILVDGAASFGKPLNVAGQLSDKLKAAGYVDVQDDVLKTQNCDKLAGICRFTPLTPSNFTRVLGWTELECRVLIAKVKEEFKDSDKQLFSISMATQLSGMLADSICRRSLSIDLTHWITPLLLLLSVLDDWGQRSPTYSMIFGLKNSLFRPNWGLGKKERYLGVGSYADAGMALPHVAASIKQCLPSVNNHDQNSSLNSKNKIPFVLQYYHIGAFHCLTAGMNNFMAADSGSEGSGTSNSRSLTEMEDQQLGQKDAVLKTPERSAPNIRRKRIQASSLARKDGSPGHSVQMKRIFEESHEKLQAQHCIAFSSCSAQPTKSHVRPWNPIRTNPPSEDVGITTCDLVDTNSILAQACSLSPALRSSPALRTSSVDVGVSSAASVTMKTDRSHAKEASCGTEDFPVDKRNLRGQLKSHGSSGSQAQDSSLQADTATLGNPWLLNIDTWLDTVAKEAIQGECRNTATIGSDQTLALSDLDICLSRFQGHSPNGSRSASSDSSNKENHSPEVGSLKKVLLWNPRESISFSRSDSLASNASEPSDTFYNAYPRVPQPSPTTPVLACEKRPWHSVVAGSASQSIPSLRQSQLRSSLGRAEVESLSYASSTSYRDILSAQQVDIGDDGKDNPQSSAEDCPDSVENEVAALSPHVTPYRKGKAPKRPRRPSYYDSDILFKKGSQEEDVSA</sequence>
<comment type="caution">
    <text evidence="2">The sequence shown here is derived from an EMBL/GenBank/DDBJ whole genome shotgun (WGS) entry which is preliminary data.</text>
</comment>
<dbReference type="Gene3D" id="3.40.50.150">
    <property type="entry name" value="Vaccinia Virus protein VP39"/>
    <property type="match status" value="1"/>
</dbReference>
<evidence type="ECO:0000256" key="1">
    <source>
        <dbReference type="SAM" id="MobiDB-lite"/>
    </source>
</evidence>
<dbReference type="RefSeq" id="XP_013323699.1">
    <property type="nucleotide sequence ID" value="XM_013468245.1"/>
</dbReference>
<keyword evidence="3" id="KW-1185">Reference proteome</keyword>
<dbReference type="EMBL" id="LASV01000713">
    <property type="protein sequence ID" value="KKA17087.1"/>
    <property type="molecule type" value="Genomic_DNA"/>
</dbReference>